<dbReference type="InterPro" id="IPR029062">
    <property type="entry name" value="Class_I_gatase-like"/>
</dbReference>
<reference evidence="6 7" key="1">
    <citation type="submission" date="2011-05" db="EMBL/GenBank/DDBJ databases">
        <title>Complete sequence of Isoptericola variabilis 225.</title>
        <authorList>
            <consortium name="US DOE Joint Genome Institute"/>
            <person name="Lucas S."/>
            <person name="Han J."/>
            <person name="Lapidus A."/>
            <person name="Cheng J.-F."/>
            <person name="Goodwin L."/>
            <person name="Pitluck S."/>
            <person name="Peters L."/>
            <person name="Mikhailova N."/>
            <person name="Zeytun A."/>
            <person name="Han C."/>
            <person name="Tapia R."/>
            <person name="Land M."/>
            <person name="Hauser L."/>
            <person name="Kyrpides N."/>
            <person name="Ivanova N."/>
            <person name="Pagani I."/>
            <person name="Siebers A."/>
            <person name="Allgaier M."/>
            <person name="Thelen M."/>
            <person name="Hugenholtz P."/>
            <person name="Gladden J."/>
            <person name="Woyke T."/>
        </authorList>
    </citation>
    <scope>NUCLEOTIDE SEQUENCE [LARGE SCALE GENOMIC DNA]</scope>
    <source>
        <strain evidence="7">225</strain>
    </source>
</reference>
<dbReference type="InterPro" id="IPR012938">
    <property type="entry name" value="Glc/Sorbosone_DH"/>
</dbReference>
<dbReference type="Pfam" id="PF06283">
    <property type="entry name" value="ThuA"/>
    <property type="match status" value="1"/>
</dbReference>
<dbReference type="eggNOG" id="COG3828">
    <property type="taxonomic scope" value="Bacteria"/>
</dbReference>
<dbReference type="GO" id="GO:0030246">
    <property type="term" value="F:carbohydrate binding"/>
    <property type="evidence" value="ECO:0007669"/>
    <property type="project" value="InterPro"/>
</dbReference>
<dbReference type="Gene3D" id="2.120.10.30">
    <property type="entry name" value="TolB, C-terminal domain"/>
    <property type="match status" value="1"/>
</dbReference>
<accession>F6FQL9</accession>
<dbReference type="SUPFAM" id="SSF49299">
    <property type="entry name" value="PKD domain"/>
    <property type="match status" value="1"/>
</dbReference>
<dbReference type="KEGG" id="iva:Isova_2195"/>
<feature type="chain" id="PRO_5003335914" evidence="3">
    <location>
        <begin position="34"/>
        <end position="1678"/>
    </location>
</feature>
<dbReference type="PROSITE" id="PS50093">
    <property type="entry name" value="PKD"/>
    <property type="match status" value="1"/>
</dbReference>
<dbReference type="InterPro" id="IPR022409">
    <property type="entry name" value="PKD/Chitinase_dom"/>
</dbReference>
<feature type="domain" description="PKD" evidence="4">
    <location>
        <begin position="749"/>
        <end position="832"/>
    </location>
</feature>
<evidence type="ECO:0000313" key="7">
    <source>
        <dbReference type="Proteomes" id="UP000009236"/>
    </source>
</evidence>
<dbReference type="Gene3D" id="2.60.120.200">
    <property type="match status" value="2"/>
</dbReference>
<dbReference type="SUPFAM" id="SSF52317">
    <property type="entry name" value="Class I glutamine amidotransferase-like"/>
    <property type="match status" value="1"/>
</dbReference>
<evidence type="ECO:0000313" key="6">
    <source>
        <dbReference type="EMBL" id="AEG44915.1"/>
    </source>
</evidence>
<dbReference type="PROSITE" id="PS51175">
    <property type="entry name" value="CBM6"/>
    <property type="match status" value="1"/>
</dbReference>
<evidence type="ECO:0000259" key="4">
    <source>
        <dbReference type="PROSITE" id="PS50093"/>
    </source>
</evidence>
<feature type="region of interest" description="Disordered" evidence="2">
    <location>
        <begin position="1348"/>
        <end position="1390"/>
    </location>
</feature>
<dbReference type="SUPFAM" id="SSF49785">
    <property type="entry name" value="Galactose-binding domain-like"/>
    <property type="match status" value="1"/>
</dbReference>
<dbReference type="Gene3D" id="3.40.50.880">
    <property type="match status" value="1"/>
</dbReference>
<feature type="signal peptide" evidence="3">
    <location>
        <begin position="1"/>
        <end position="33"/>
    </location>
</feature>
<dbReference type="Pfam" id="PF03422">
    <property type="entry name" value="CBM_6"/>
    <property type="match status" value="1"/>
</dbReference>
<dbReference type="HOGENOM" id="CLU_002470_2_0_11"/>
<dbReference type="SUPFAM" id="SSF50952">
    <property type="entry name" value="Soluble quinoprotein glucose dehydrogenase"/>
    <property type="match status" value="1"/>
</dbReference>
<dbReference type="InterPro" id="IPR005084">
    <property type="entry name" value="CBM6"/>
</dbReference>
<dbReference type="PANTHER" id="PTHR40469:SF2">
    <property type="entry name" value="GALACTOSE-BINDING DOMAIN-LIKE SUPERFAMILY PROTEIN"/>
    <property type="match status" value="1"/>
</dbReference>
<dbReference type="Proteomes" id="UP000009236">
    <property type="component" value="Chromosome"/>
</dbReference>
<keyword evidence="7" id="KW-1185">Reference proteome</keyword>
<dbReference type="Pfam" id="PF18911">
    <property type="entry name" value="PKD_4"/>
    <property type="match status" value="1"/>
</dbReference>
<gene>
    <name evidence="6" type="ordered locus">Isova_2195</name>
</gene>
<dbReference type="SUPFAM" id="SSF49899">
    <property type="entry name" value="Concanavalin A-like lectins/glucanases"/>
    <property type="match status" value="1"/>
</dbReference>
<dbReference type="Gene3D" id="2.60.40.10">
    <property type="entry name" value="Immunoglobulins"/>
    <property type="match status" value="2"/>
</dbReference>
<dbReference type="SMART" id="SM00089">
    <property type="entry name" value="PKD"/>
    <property type="match status" value="2"/>
</dbReference>
<evidence type="ECO:0000256" key="3">
    <source>
        <dbReference type="SAM" id="SignalP"/>
    </source>
</evidence>
<dbReference type="InterPro" id="IPR011042">
    <property type="entry name" value="6-blade_b-propeller_TolB-like"/>
</dbReference>
<name>F6FQL9_ISOV2</name>
<dbReference type="Pfam" id="PF17851">
    <property type="entry name" value="GH43_C2"/>
    <property type="match status" value="1"/>
</dbReference>
<dbReference type="EMBL" id="CP002810">
    <property type="protein sequence ID" value="AEG44915.1"/>
    <property type="molecule type" value="Genomic_DNA"/>
</dbReference>
<dbReference type="Pfam" id="PF17957">
    <property type="entry name" value="Big_7"/>
    <property type="match status" value="1"/>
</dbReference>
<dbReference type="Gene3D" id="2.60.120.260">
    <property type="entry name" value="Galactose-binding domain-like"/>
    <property type="match status" value="1"/>
</dbReference>
<dbReference type="Pfam" id="PF07995">
    <property type="entry name" value="GSDH"/>
    <property type="match status" value="1"/>
</dbReference>
<dbReference type="eggNOG" id="COG2133">
    <property type="taxonomic scope" value="Bacteria"/>
</dbReference>
<dbReference type="InterPro" id="IPR011041">
    <property type="entry name" value="Quinoprot_gluc/sorb_DH_b-prop"/>
</dbReference>
<dbReference type="PANTHER" id="PTHR40469">
    <property type="entry name" value="SECRETED GLYCOSYL HYDROLASE"/>
    <property type="match status" value="1"/>
</dbReference>
<dbReference type="CDD" id="cd00146">
    <property type="entry name" value="PKD"/>
    <property type="match status" value="1"/>
</dbReference>
<dbReference type="CDD" id="cd04084">
    <property type="entry name" value="CBM6_xylanase-like"/>
    <property type="match status" value="1"/>
</dbReference>
<dbReference type="GO" id="GO:0005975">
    <property type="term" value="P:carbohydrate metabolic process"/>
    <property type="evidence" value="ECO:0007669"/>
    <property type="project" value="UniProtKB-ARBA"/>
</dbReference>
<feature type="domain" description="CBM6" evidence="5">
    <location>
        <begin position="947"/>
        <end position="1068"/>
    </location>
</feature>
<evidence type="ECO:0000259" key="5">
    <source>
        <dbReference type="PROSITE" id="PS51175"/>
    </source>
</evidence>
<dbReference type="InterPro" id="IPR035986">
    <property type="entry name" value="PKD_dom_sf"/>
</dbReference>
<dbReference type="InterPro" id="IPR006584">
    <property type="entry name" value="Cellulose-bd_IV"/>
</dbReference>
<dbReference type="InterPro" id="IPR013783">
    <property type="entry name" value="Ig-like_fold"/>
</dbReference>
<keyword evidence="1 3" id="KW-0732">Signal</keyword>
<protein>
    <submittedName>
        <fullName evidence="6">PKD domain containing protein</fullName>
    </submittedName>
</protein>
<dbReference type="STRING" id="743718.Isova_2195"/>
<sequence length="1678" mass="179763">MTERPRPRRGRSVAAVTVGALAFTLAPTTIAAAAPTAPATPLAQTVEEEHKVLIFTETTQYRHSEAITQGTPVLEAAFAEAGIASDHTEDSSVFNDADLAQYDALVMFQASGDPWTAEEKAALERYQQAGGGIVAIHNATDMRGNYAWWDEMIGSLMPGHAATGSSPGLLGTVRVEDRTHPSTEHLPQRWERADEWYNFSTNVRGDAHVLATMDESTYEPGSNAMGYDHPISWCKHYDGGRAWMTGMGHFGAHYTAEPEFVQHIVGGVQWAAGLVEGDCGGTDWGQFEKIALDSNTSAPFAMDIAPDGRVFFTELVRGQIRVYDPRTQTTTTALEIPVYSGGEDGMLGIALDEDFENNGFLYQYYSPASEDDTDPASFFNRLSRFTVTGDEPGATVIDPESEVVILEVPARRLPDEPGHTGGGLIIDHRTGDLYLGVGDDVNPHSEPSGGYAPISEREGTFHDARETSANTNDLRGKILRIHPEDDGTYTIPEGNMFPEAEDTEDKTLPEIYAMGFRNPFRFTIDPETGDLGVADYSPDNGSDNLATRGPAGIAEWNLVKEPGFFGWPLCMGDNEPFRDVDYTTNPVTVGDFFDCDAPINDSVRNTGLTELPPAQPADLWYGYQRSSVPGAINAGGGLAPMGGPFYQFDPELDSDTKFPEYYHGKPFFYEWARNQMFSIDLKDPRAGAGESDVEKVNRFLPTEQFLAPIDSKFGPDGSMYVLDWGGGFGRHNPDSGLHRIDYVSGSRSPEAVATATPDSGTVPLEVTFDGTGSSDPEGDQLEYAWDFDGDGTVDATEATATHTFTENGVYDVRLTVTDTAGKTGTATVPVAVGNTRPEVSFDLPPTGAFFDFGDTISWDVSVTDAEDSPDGSEIDDSRVIIQAALGHDAHAHPSEPLYGRTGSVATNLGGGHGEDMNVFYVLDARYTDDGGDGVPALTGSDTSLVFPKIREAEFHTDSEGTTTVPSRDVEGRGSVISGADGAWASYDPVNLHEIDALTLRVAAATAGTIELRRDAPDGELLATAEVPQTGLTTFTDVRVDVEDPGESFTLFAVFPGSGERRLNFIEANGKGVSETTRPEVAITAPEAGVELEQGEITVAADATDAENEITQVEFFVDGSSIGVDTQAPYEAAWTVTEDGYYELTAVATNDRGLSTTSRIVVAQVGDPFDGLKTFTNARGEFEHLGANRYLITSGGANMWQGTDEYSALYREGVDDTWSVTVRINSQQNSHSSAKAGIIVRNDVTAPGSSPGYAALGIRPSGGFEWLRGNESGQLSTSSSAGTTAYPAWVRLVRYGDLYYAYWSADGKDFRQIGQPVTLPGAASVQDVGMFVTAHSASATSAVEFQDFTFDDDPADPSAPDPGDTPPECDVEGDPDGGVRKPSDEFDGEGIDGCRWDSIVRYDADHVTVADGRLQITTQPGDINGSANDDPKNFILQRAPEGDWVAETRFAAPLQHQWQLAGLLAYADDDDYVKLDVVAKNAPGAATLLGAELVSEQGGAFGAGGNRQIDLAGEPSSGFWHLRLEKVGDTYQGSVSEDGEEWVSLGDPVTHDVPLTSIGLMAIGPKQTSPVVVGFDWFRLTTADDEEPVAVGVQAVAECVGKQAVVTVRVSNDDAEPAEVLVETAYGSKTYPDVAPGDTPLHKFRPKADSVEAGTVSVTATIGDRTSTVEAEYDAVSCG</sequence>
<dbReference type="eggNOG" id="COG3291">
    <property type="taxonomic scope" value="Bacteria"/>
</dbReference>
<evidence type="ECO:0000256" key="2">
    <source>
        <dbReference type="SAM" id="MobiDB-lite"/>
    </source>
</evidence>
<organism evidence="7">
    <name type="scientific">Isoptericola variabilis (strain 225)</name>
    <dbReference type="NCBI Taxonomy" id="743718"/>
    <lineage>
        <taxon>Bacteria</taxon>
        <taxon>Bacillati</taxon>
        <taxon>Actinomycetota</taxon>
        <taxon>Actinomycetes</taxon>
        <taxon>Micrococcales</taxon>
        <taxon>Promicromonosporaceae</taxon>
        <taxon>Isoptericola</taxon>
    </lineage>
</organism>
<dbReference type="InterPro" id="IPR008979">
    <property type="entry name" value="Galactose-bd-like_sf"/>
</dbReference>
<dbReference type="SMART" id="SM00606">
    <property type="entry name" value="CBD_IV"/>
    <property type="match status" value="1"/>
</dbReference>
<dbReference type="InterPro" id="IPR029010">
    <property type="entry name" value="ThuA-like"/>
</dbReference>
<dbReference type="InterPro" id="IPR041542">
    <property type="entry name" value="GH43_C2"/>
</dbReference>
<dbReference type="InterPro" id="IPR013320">
    <property type="entry name" value="ConA-like_dom_sf"/>
</dbReference>
<evidence type="ECO:0000256" key="1">
    <source>
        <dbReference type="ARBA" id="ARBA00022729"/>
    </source>
</evidence>
<proteinExistence type="predicted"/>
<dbReference type="InterPro" id="IPR000601">
    <property type="entry name" value="PKD_dom"/>
</dbReference>